<evidence type="ECO:0000256" key="1">
    <source>
        <dbReference type="ARBA" id="ARBA00022741"/>
    </source>
</evidence>
<keyword evidence="2" id="KW-0067">ATP-binding</keyword>
<accession>A0ABP3CZR7</accession>
<name>A0ABP3CZR7_9GAMM</name>
<keyword evidence="5" id="KW-1185">Reference proteome</keyword>
<dbReference type="InterPro" id="IPR042099">
    <property type="entry name" value="ANL_N_sf"/>
</dbReference>
<dbReference type="EMBL" id="BAAADG010000003">
    <property type="protein sequence ID" value="GAA0219509.1"/>
    <property type="molecule type" value="Genomic_DNA"/>
</dbReference>
<dbReference type="Gene3D" id="3.40.50.12780">
    <property type="entry name" value="N-terminal domain of ligase-like"/>
    <property type="match status" value="1"/>
</dbReference>
<dbReference type="SUPFAM" id="SSF56801">
    <property type="entry name" value="Acetyl-CoA synthetase-like"/>
    <property type="match status" value="1"/>
</dbReference>
<gene>
    <name evidence="4" type="ORF">GCM10008964_08930</name>
</gene>
<dbReference type="Pfam" id="PF23562">
    <property type="entry name" value="AMP-binding_C_3"/>
    <property type="match status" value="1"/>
</dbReference>
<evidence type="ECO:0000313" key="4">
    <source>
        <dbReference type="EMBL" id="GAA0219509.1"/>
    </source>
</evidence>
<dbReference type="RefSeq" id="WP_286304977.1">
    <property type="nucleotide sequence ID" value="NZ_AP027741.1"/>
</dbReference>
<keyword evidence="1" id="KW-0547">Nucleotide-binding</keyword>
<dbReference type="PANTHER" id="PTHR43272:SF33">
    <property type="entry name" value="AMP-BINDING DOMAIN-CONTAINING PROTEIN-RELATED"/>
    <property type="match status" value="1"/>
</dbReference>
<sequence>MSLDTTDYISIASAQTLYGLFRERHRKTPNSTAYSHFCADTQQWQTTTWSEAAQQIAIWQHALKSEGLSSGDRVALNLKNCQEWVFFDQAALSLGLITVPLYPDDRPDSLAFILQDADVRCLFLQNQHQWQRLKPSLSDEHQLKRVIIKTTGENILDAPAVYMNEWLRTDTNPGLIDWQADPHQLATIIYTSGTTGKPKGVMLSHYNILSVASASLECFQVRSDDLFLSFLPLSHTLERTAGYYLPMMTGARVAFSRGIPQLANDIQELKPSVLIAVPRIFERIYQRIQSSVSSQPWYKRLLLKLTSHIGWTSFLHAQRRHRWSPSFLVMPVLEKIVAKNIQALFGGQLRIAVTGGAAIPHHVAEFFIGIGINLLQGYGLTETSPVISVNRTSENEPFSVGQPIPSVEAKIGDNAELLVKSPGNMLGYWNNHKATANTIDAEGWLHTGDQARIAESGHIFITGRIKDILVLSNGEKVSPVDMEMAITRDELFEQALVLGEGKPFLSALVVLNAEQWLQLAQRLKLDAMNKNNLTDKSLQQHIIQRFRGLLHDFPAYAKIRRVHLTLSPWTIENGMLTPTLKIKRAKLVEANQQLIDEFYQN</sequence>
<protein>
    <submittedName>
        <fullName evidence="4">AMP-dependent synthetase/ligase</fullName>
    </submittedName>
</protein>
<evidence type="ECO:0000259" key="3">
    <source>
        <dbReference type="Pfam" id="PF00501"/>
    </source>
</evidence>
<dbReference type="PANTHER" id="PTHR43272">
    <property type="entry name" value="LONG-CHAIN-FATTY-ACID--COA LIGASE"/>
    <property type="match status" value="1"/>
</dbReference>
<feature type="domain" description="AMP-dependent synthetase/ligase" evidence="3">
    <location>
        <begin position="21"/>
        <end position="429"/>
    </location>
</feature>
<evidence type="ECO:0000256" key="2">
    <source>
        <dbReference type="ARBA" id="ARBA00022840"/>
    </source>
</evidence>
<organism evidence="4 5">
    <name type="scientific">Methylophaga marina</name>
    <dbReference type="NCBI Taxonomy" id="45495"/>
    <lineage>
        <taxon>Bacteria</taxon>
        <taxon>Pseudomonadati</taxon>
        <taxon>Pseudomonadota</taxon>
        <taxon>Gammaproteobacteria</taxon>
        <taxon>Thiotrichales</taxon>
        <taxon>Piscirickettsiaceae</taxon>
        <taxon>Methylophaga</taxon>
    </lineage>
</organism>
<dbReference type="CDD" id="cd05907">
    <property type="entry name" value="VL_LC_FACS_like"/>
    <property type="match status" value="1"/>
</dbReference>
<dbReference type="Pfam" id="PF00501">
    <property type="entry name" value="AMP-binding"/>
    <property type="match status" value="1"/>
</dbReference>
<dbReference type="PROSITE" id="PS00455">
    <property type="entry name" value="AMP_BINDING"/>
    <property type="match status" value="1"/>
</dbReference>
<dbReference type="InterPro" id="IPR020845">
    <property type="entry name" value="AMP-binding_CS"/>
</dbReference>
<reference evidence="5" key="1">
    <citation type="journal article" date="2019" name="Int. J. Syst. Evol. Microbiol.">
        <title>The Global Catalogue of Microorganisms (GCM) 10K type strain sequencing project: providing services to taxonomists for standard genome sequencing and annotation.</title>
        <authorList>
            <consortium name="The Broad Institute Genomics Platform"/>
            <consortium name="The Broad Institute Genome Sequencing Center for Infectious Disease"/>
            <person name="Wu L."/>
            <person name="Ma J."/>
        </authorList>
    </citation>
    <scope>NUCLEOTIDE SEQUENCE [LARGE SCALE GENOMIC DNA]</scope>
    <source>
        <strain evidence="5">JCM 6886</strain>
    </source>
</reference>
<comment type="caution">
    <text evidence="4">The sequence shown here is derived from an EMBL/GenBank/DDBJ whole genome shotgun (WGS) entry which is preliminary data.</text>
</comment>
<proteinExistence type="predicted"/>
<dbReference type="Proteomes" id="UP001501476">
    <property type="component" value="Unassembled WGS sequence"/>
</dbReference>
<dbReference type="InterPro" id="IPR000873">
    <property type="entry name" value="AMP-dep_synth/lig_dom"/>
</dbReference>
<evidence type="ECO:0000313" key="5">
    <source>
        <dbReference type="Proteomes" id="UP001501476"/>
    </source>
</evidence>